<dbReference type="Proteomes" id="UP000021210">
    <property type="component" value="Unassembled WGS sequence"/>
</dbReference>
<gene>
    <name evidence="2" type="ORF">I542_1957</name>
</gene>
<keyword evidence="1" id="KW-1133">Transmembrane helix</keyword>
<keyword evidence="1" id="KW-0472">Membrane</keyword>
<protein>
    <submittedName>
        <fullName evidence="2">Uncharacterized protein</fullName>
    </submittedName>
</protein>
<keyword evidence="1" id="KW-0812">Transmembrane</keyword>
<comment type="caution">
    <text evidence="2">The sequence shown here is derived from an EMBL/GenBank/DDBJ whole genome shotgun (WGS) entry which is preliminary data.</text>
</comment>
<evidence type="ECO:0000313" key="2">
    <source>
        <dbReference type="EMBL" id="EUA61814.1"/>
    </source>
</evidence>
<name>A0A829QFQ9_9MYCO</name>
<accession>A0A829QFQ9</accession>
<evidence type="ECO:0000256" key="1">
    <source>
        <dbReference type="SAM" id="Phobius"/>
    </source>
</evidence>
<dbReference type="EMBL" id="JAOH01000002">
    <property type="protein sequence ID" value="EUA61814.1"/>
    <property type="molecule type" value="Genomic_DNA"/>
</dbReference>
<proteinExistence type="predicted"/>
<feature type="transmembrane region" description="Helical" evidence="1">
    <location>
        <begin position="20"/>
        <end position="38"/>
    </location>
</feature>
<organism evidence="2 3">
    <name type="scientific">Mycobacteroides abscessus 1948</name>
    <dbReference type="NCBI Taxonomy" id="1299323"/>
    <lineage>
        <taxon>Bacteria</taxon>
        <taxon>Bacillati</taxon>
        <taxon>Actinomycetota</taxon>
        <taxon>Actinomycetes</taxon>
        <taxon>Mycobacteriales</taxon>
        <taxon>Mycobacteriaceae</taxon>
        <taxon>Mycobacteroides</taxon>
        <taxon>Mycobacteroides abscessus</taxon>
    </lineage>
</organism>
<sequence>MEIHWATASYGAPATGSGKSTGAVVVVVVVIGLLVLLLDGG</sequence>
<dbReference type="AlphaFoldDB" id="A0A829QFQ9"/>
<evidence type="ECO:0000313" key="3">
    <source>
        <dbReference type="Proteomes" id="UP000021210"/>
    </source>
</evidence>
<reference evidence="2 3" key="1">
    <citation type="submission" date="2013-12" db="EMBL/GenBank/DDBJ databases">
        <authorList>
            <person name="Zelazny A."/>
            <person name="Olivier K."/>
            <person name="Holland S."/>
            <person name="Lenaerts A."/>
            <person name="Ordway D."/>
            <person name="DeGroote M.A."/>
            <person name="Parker T."/>
            <person name="Sizemore C."/>
            <person name="Tallon L.J."/>
            <person name="Sadzewicz L.K."/>
            <person name="Sengamalay N."/>
            <person name="Fraser C.M."/>
            <person name="Hine E."/>
            <person name="Shefchek K.A."/>
            <person name="Das S.P."/>
            <person name="Tettelin H."/>
        </authorList>
    </citation>
    <scope>NUCLEOTIDE SEQUENCE [LARGE SCALE GENOMIC DNA]</scope>
    <source>
        <strain evidence="2 3">1948</strain>
    </source>
</reference>